<name>A0A8J2ZCA0_9PROT</name>
<organism evidence="1 2">
    <name type="scientific">Caldovatus sediminis</name>
    <dbReference type="NCBI Taxonomy" id="2041189"/>
    <lineage>
        <taxon>Bacteria</taxon>
        <taxon>Pseudomonadati</taxon>
        <taxon>Pseudomonadota</taxon>
        <taxon>Alphaproteobacteria</taxon>
        <taxon>Acetobacterales</taxon>
        <taxon>Roseomonadaceae</taxon>
        <taxon>Caldovatus</taxon>
    </lineage>
</organism>
<sequence>MVATRFAVAVHILLLLAIEQSGQATSARIAASVNTNPVVIRRIAGRLARAGLIRVRRGPGGAELARPPESITLGEVWRAIHPADTPLLSMHRPNPEDPIGRRVPDMIGPAFRAAERALTDSLSSTTLASLLARAEAPH</sequence>
<dbReference type="RefSeq" id="WP_188901489.1">
    <property type="nucleotide sequence ID" value="NZ_BMKS01000009.1"/>
</dbReference>
<gene>
    <name evidence="1" type="ORF">GCM10010964_29240</name>
</gene>
<dbReference type="PANTHER" id="PTHR33221:SF15">
    <property type="entry name" value="HTH-TYPE TRANSCRIPTIONAL REGULATOR YWGB-RELATED"/>
    <property type="match status" value="1"/>
</dbReference>
<dbReference type="EMBL" id="BMKS01000009">
    <property type="protein sequence ID" value="GGG39828.1"/>
    <property type="molecule type" value="Genomic_DNA"/>
</dbReference>
<dbReference type="InterPro" id="IPR036390">
    <property type="entry name" value="WH_DNA-bd_sf"/>
</dbReference>
<dbReference type="InterPro" id="IPR036388">
    <property type="entry name" value="WH-like_DNA-bd_sf"/>
</dbReference>
<reference evidence="1 2" key="1">
    <citation type="journal article" date="2014" name="Int. J. Syst. Evol. Microbiol.">
        <title>Complete genome sequence of Corynebacterium casei LMG S-19264T (=DSM 44701T), isolated from a smear-ripened cheese.</title>
        <authorList>
            <consortium name="US DOE Joint Genome Institute (JGI-PGF)"/>
            <person name="Walter F."/>
            <person name="Albersmeier A."/>
            <person name="Kalinowski J."/>
            <person name="Ruckert C."/>
        </authorList>
    </citation>
    <scope>NUCLEOTIDE SEQUENCE [LARGE SCALE GENOMIC DNA]</scope>
    <source>
        <strain evidence="1 2">CGMCC 1.16330</strain>
    </source>
</reference>
<comment type="caution">
    <text evidence="1">The sequence shown here is derived from an EMBL/GenBank/DDBJ whole genome shotgun (WGS) entry which is preliminary data.</text>
</comment>
<dbReference type="AlphaFoldDB" id="A0A8J2ZCA0"/>
<dbReference type="PANTHER" id="PTHR33221">
    <property type="entry name" value="WINGED HELIX-TURN-HELIX TRANSCRIPTIONAL REGULATOR, RRF2 FAMILY"/>
    <property type="match status" value="1"/>
</dbReference>
<accession>A0A8J2ZCA0</accession>
<proteinExistence type="predicted"/>
<dbReference type="Proteomes" id="UP000597507">
    <property type="component" value="Unassembled WGS sequence"/>
</dbReference>
<dbReference type="GO" id="GO:0003700">
    <property type="term" value="F:DNA-binding transcription factor activity"/>
    <property type="evidence" value="ECO:0007669"/>
    <property type="project" value="TreeGrafter"/>
</dbReference>
<protein>
    <submittedName>
        <fullName evidence="1">Rrf2 family transcriptional regulator</fullName>
    </submittedName>
</protein>
<keyword evidence="2" id="KW-1185">Reference proteome</keyword>
<dbReference type="PROSITE" id="PS51197">
    <property type="entry name" value="HTH_RRF2_2"/>
    <property type="match status" value="1"/>
</dbReference>
<evidence type="ECO:0000313" key="2">
    <source>
        <dbReference type="Proteomes" id="UP000597507"/>
    </source>
</evidence>
<dbReference type="InterPro" id="IPR000944">
    <property type="entry name" value="Tscrpt_reg_Rrf2"/>
</dbReference>
<evidence type="ECO:0000313" key="1">
    <source>
        <dbReference type="EMBL" id="GGG39828.1"/>
    </source>
</evidence>
<dbReference type="GO" id="GO:0005829">
    <property type="term" value="C:cytosol"/>
    <property type="evidence" value="ECO:0007669"/>
    <property type="project" value="TreeGrafter"/>
</dbReference>
<dbReference type="Gene3D" id="1.10.10.10">
    <property type="entry name" value="Winged helix-like DNA-binding domain superfamily/Winged helix DNA-binding domain"/>
    <property type="match status" value="1"/>
</dbReference>
<dbReference type="Pfam" id="PF02082">
    <property type="entry name" value="Rrf2"/>
    <property type="match status" value="1"/>
</dbReference>
<dbReference type="SUPFAM" id="SSF46785">
    <property type="entry name" value="Winged helix' DNA-binding domain"/>
    <property type="match status" value="1"/>
</dbReference>